<accession>A0A834JB28</accession>
<evidence type="ECO:0000256" key="2">
    <source>
        <dbReference type="SAM" id="MobiDB-lite"/>
    </source>
</evidence>
<dbReference type="InterPro" id="IPR000504">
    <property type="entry name" value="RRM_dom"/>
</dbReference>
<dbReference type="Gene3D" id="3.30.70.330">
    <property type="match status" value="1"/>
</dbReference>
<dbReference type="PANTHER" id="PTHR18806:SF4">
    <property type="entry name" value="RNA-BINDING PROTEIN 25"/>
    <property type="match status" value="1"/>
</dbReference>
<dbReference type="Proteomes" id="UP000617340">
    <property type="component" value="Unassembled WGS sequence"/>
</dbReference>
<keyword evidence="1" id="KW-0694">RNA-binding</keyword>
<dbReference type="GO" id="GO:0003729">
    <property type="term" value="F:mRNA binding"/>
    <property type="evidence" value="ECO:0007669"/>
    <property type="project" value="TreeGrafter"/>
</dbReference>
<dbReference type="GO" id="GO:0005681">
    <property type="term" value="C:spliceosomal complex"/>
    <property type="evidence" value="ECO:0007669"/>
    <property type="project" value="TreeGrafter"/>
</dbReference>
<feature type="compositionally biased region" description="Low complexity" evidence="2">
    <location>
        <begin position="263"/>
        <end position="273"/>
    </location>
</feature>
<evidence type="ECO:0000259" key="3">
    <source>
        <dbReference type="SMART" id="SM00360"/>
    </source>
</evidence>
<feature type="region of interest" description="Disordered" evidence="2">
    <location>
        <begin position="160"/>
        <end position="181"/>
    </location>
</feature>
<dbReference type="GO" id="GO:0000381">
    <property type="term" value="P:regulation of alternative mRNA splicing, via spliceosome"/>
    <property type="evidence" value="ECO:0007669"/>
    <property type="project" value="TreeGrafter"/>
</dbReference>
<evidence type="ECO:0000256" key="1">
    <source>
        <dbReference type="ARBA" id="ARBA00022884"/>
    </source>
</evidence>
<reference evidence="4" key="1">
    <citation type="journal article" date="2020" name="G3 (Bethesda)">
        <title>High-Quality Assemblies for Three Invasive Social Wasps from the &lt;i&gt;Vespula&lt;/i&gt; Genus.</title>
        <authorList>
            <person name="Harrop T.W.R."/>
            <person name="Guhlin J."/>
            <person name="McLaughlin G.M."/>
            <person name="Permina E."/>
            <person name="Stockwell P."/>
            <person name="Gilligan J."/>
            <person name="Le Lec M.F."/>
            <person name="Gruber M.A.M."/>
            <person name="Quinn O."/>
            <person name="Lovegrove M."/>
            <person name="Duncan E.J."/>
            <person name="Remnant E.J."/>
            <person name="Van Eeckhoven J."/>
            <person name="Graham B."/>
            <person name="Knapp R.A."/>
            <person name="Langford K.W."/>
            <person name="Kronenberg Z."/>
            <person name="Press M.O."/>
            <person name="Eacker S.M."/>
            <person name="Wilson-Rankin E.E."/>
            <person name="Purcell J."/>
            <person name="Lester P.J."/>
            <person name="Dearden P.K."/>
        </authorList>
    </citation>
    <scope>NUCLEOTIDE SEQUENCE</scope>
    <source>
        <strain evidence="4">Linc-1</strain>
    </source>
</reference>
<dbReference type="InterPro" id="IPR035979">
    <property type="entry name" value="RBD_domain_sf"/>
</dbReference>
<proteinExistence type="predicted"/>
<evidence type="ECO:0000313" key="4">
    <source>
        <dbReference type="EMBL" id="KAF7384697.1"/>
    </source>
</evidence>
<dbReference type="SUPFAM" id="SSF54928">
    <property type="entry name" value="RNA-binding domain, RBD"/>
    <property type="match status" value="1"/>
</dbReference>
<dbReference type="AlphaFoldDB" id="A0A834JB28"/>
<dbReference type="PANTHER" id="PTHR18806">
    <property type="entry name" value="RBM25 PROTEIN"/>
    <property type="match status" value="1"/>
</dbReference>
<name>A0A834JB28_VESGE</name>
<comment type="caution">
    <text evidence="4">The sequence shown here is derived from an EMBL/GenBank/DDBJ whole genome shotgun (WGS) entry which is preliminary data.</text>
</comment>
<dbReference type="InterPro" id="IPR034268">
    <property type="entry name" value="RBM25_RRM"/>
</dbReference>
<evidence type="ECO:0000313" key="5">
    <source>
        <dbReference type="Proteomes" id="UP000617340"/>
    </source>
</evidence>
<sequence length="288" mass="31712">MSYPGQPPMGIPGMPPMPYMVGAPPPIIGGVMSMAHMIPTPVSAMQTSAPAVRYARNQNRHDNNRRRERESGPPVTVFIGNIMDRAPDVMIRHILGACGHVLSWKRVQAFGFCEYAGPDAGLRAVRLLHDMEIGTKKLVVKVDAKAKVVLDQFKAERRKKLRGGQSPLQDETPTEGIEGEEGEDYMDEGMRVVDADALARINQIIAEHAADLEMAQVAPEEHQTKMVAKSLNLDDAEIEESKRDLITREIGKFREVMKAAAASSVSQSISNQQNMKTRKMSKIQAGES</sequence>
<dbReference type="SMART" id="SM00360">
    <property type="entry name" value="RRM"/>
    <property type="match status" value="1"/>
</dbReference>
<keyword evidence="5" id="KW-1185">Reference proteome</keyword>
<protein>
    <recommendedName>
        <fullName evidence="3">RRM domain-containing protein</fullName>
    </recommendedName>
</protein>
<dbReference type="EMBL" id="JACSDZ010000017">
    <property type="protein sequence ID" value="KAF7384697.1"/>
    <property type="molecule type" value="Genomic_DNA"/>
</dbReference>
<organism evidence="4 5">
    <name type="scientific">Vespula germanica</name>
    <name type="common">German yellow jacket</name>
    <name type="synonym">Paravespula germanica</name>
    <dbReference type="NCBI Taxonomy" id="30212"/>
    <lineage>
        <taxon>Eukaryota</taxon>
        <taxon>Metazoa</taxon>
        <taxon>Ecdysozoa</taxon>
        <taxon>Arthropoda</taxon>
        <taxon>Hexapoda</taxon>
        <taxon>Insecta</taxon>
        <taxon>Pterygota</taxon>
        <taxon>Neoptera</taxon>
        <taxon>Endopterygota</taxon>
        <taxon>Hymenoptera</taxon>
        <taxon>Apocrita</taxon>
        <taxon>Aculeata</taxon>
        <taxon>Vespoidea</taxon>
        <taxon>Vespidae</taxon>
        <taxon>Vespinae</taxon>
        <taxon>Vespula</taxon>
    </lineage>
</organism>
<gene>
    <name evidence="4" type="ORF">HZH68_014309</name>
</gene>
<dbReference type="CDD" id="cd12446">
    <property type="entry name" value="RRM_RBM25"/>
    <property type="match status" value="1"/>
</dbReference>
<dbReference type="InterPro" id="IPR052768">
    <property type="entry name" value="RBM25"/>
</dbReference>
<feature type="region of interest" description="Disordered" evidence="2">
    <location>
        <begin position="263"/>
        <end position="288"/>
    </location>
</feature>
<feature type="domain" description="RRM" evidence="3">
    <location>
        <begin position="76"/>
        <end position="141"/>
    </location>
</feature>
<dbReference type="InterPro" id="IPR012677">
    <property type="entry name" value="Nucleotide-bd_a/b_plait_sf"/>
</dbReference>